<gene>
    <name evidence="2" type="ORF">BG846_02517</name>
    <name evidence="1" type="ORF">K701_13990</name>
</gene>
<dbReference type="Proteomes" id="UP000731519">
    <property type="component" value="Unassembled WGS sequence"/>
</dbReference>
<evidence type="ECO:0000313" key="3">
    <source>
        <dbReference type="Proteomes" id="UP000194318"/>
    </source>
</evidence>
<accession>A0A1Y2NWC9</accession>
<dbReference type="EMBL" id="ASYR01000016">
    <property type="protein sequence ID" value="KAF0649214.1"/>
    <property type="molecule type" value="Genomic_DNA"/>
</dbReference>
<evidence type="ECO:0008006" key="5">
    <source>
        <dbReference type="Google" id="ProtNLM"/>
    </source>
</evidence>
<evidence type="ECO:0000313" key="4">
    <source>
        <dbReference type="Proteomes" id="UP000731519"/>
    </source>
</evidence>
<evidence type="ECO:0000313" key="1">
    <source>
        <dbReference type="EMBL" id="KAF0649214.1"/>
    </source>
</evidence>
<keyword evidence="4" id="KW-1185">Reference proteome</keyword>
<name>A0A1Y2NWC9_STRFR</name>
<evidence type="ECO:0000313" key="2">
    <source>
        <dbReference type="EMBL" id="OSY51843.1"/>
    </source>
</evidence>
<dbReference type="EMBL" id="MIFZ01000217">
    <property type="protein sequence ID" value="OSY51843.1"/>
    <property type="molecule type" value="Genomic_DNA"/>
</dbReference>
<dbReference type="GeneID" id="91403022"/>
<sequence>MPRSDVYGQSIDLPNLLDVPDVEALSTAIEQSISHGVLRFASASARAAAVPSPVDGMFSTLADNKRLYRYNGTTSQWVAVVPEFRFGAFTVSGSGLDQYTANVTFSSAMSSTPYVFVNLATSSGASSRWIPRVPSASPTGFSVLVQSSVDGATANWSAVPLWYFAVAA</sequence>
<dbReference type="RefSeq" id="WP_031129082.1">
    <property type="nucleotide sequence ID" value="NZ_ASYR01000016.1"/>
</dbReference>
<organism evidence="2 3">
    <name type="scientific">Streptomyces fradiae ATCC 10745 = DSM 40063</name>
    <dbReference type="NCBI Taxonomy" id="1319510"/>
    <lineage>
        <taxon>Bacteria</taxon>
        <taxon>Bacillati</taxon>
        <taxon>Actinomycetota</taxon>
        <taxon>Actinomycetes</taxon>
        <taxon>Kitasatosporales</taxon>
        <taxon>Streptomycetaceae</taxon>
        <taxon>Streptomyces</taxon>
    </lineage>
</organism>
<dbReference type="SUPFAM" id="SSF141086">
    <property type="entry name" value="Agglutinin HPA-like"/>
    <property type="match status" value="1"/>
</dbReference>
<reference evidence="1 4" key="1">
    <citation type="submission" date="2013-05" db="EMBL/GenBank/DDBJ databases">
        <title>Genome Sequence of Streptomyces fradiae.</title>
        <authorList>
            <person name="Kirby R."/>
        </authorList>
    </citation>
    <scope>NUCLEOTIDE SEQUENCE [LARGE SCALE GENOMIC DNA]</scope>
    <source>
        <strain evidence="1 4">ATCC 10745</strain>
    </source>
</reference>
<dbReference type="Proteomes" id="UP000194318">
    <property type="component" value="Unassembled WGS sequence"/>
</dbReference>
<dbReference type="InterPro" id="IPR037221">
    <property type="entry name" value="H-type_lectin_dom_sf"/>
</dbReference>
<comment type="caution">
    <text evidence="2">The sequence shown here is derived from an EMBL/GenBank/DDBJ whole genome shotgun (WGS) entry which is preliminary data.</text>
</comment>
<dbReference type="AlphaFoldDB" id="A0A1Y2NWC9"/>
<protein>
    <recommendedName>
        <fullName evidence="5">H-type lectin domain protein</fullName>
    </recommendedName>
</protein>
<proteinExistence type="predicted"/>
<reference evidence="2 3" key="2">
    <citation type="submission" date="2016-09" db="EMBL/GenBank/DDBJ databases">
        <title>Streptomyces fradiae DSM40063, a candidate organism with high potential of specific P450 cytochromes.</title>
        <authorList>
            <person name="Grumaz C."/>
            <person name="Vainshtein Y."/>
            <person name="Kirstahler P."/>
            <person name="Sohn K."/>
        </authorList>
    </citation>
    <scope>NUCLEOTIDE SEQUENCE [LARGE SCALE GENOMIC DNA]</scope>
    <source>
        <strain evidence="2 3">DSM 40063</strain>
    </source>
</reference>